<evidence type="ECO:0000256" key="1">
    <source>
        <dbReference type="SAM" id="MobiDB-lite"/>
    </source>
</evidence>
<evidence type="ECO:0000313" key="2">
    <source>
        <dbReference type="EMBL" id="AIC83391.1"/>
    </source>
</evidence>
<reference evidence="2" key="1">
    <citation type="journal article" date="2014" name="Mitochondrion">
        <title>Comparative analysis of 11 Brassicales mitochondrial genomes and the mitochondrial transcriptome of Brassica oleracea.</title>
        <authorList>
            <person name="Grewe F."/>
            <person name="Edger P.P."/>
            <person name="Keren I."/>
            <person name="Sultan L."/>
            <person name="Pires J.C."/>
            <person name="Ostersetzer-Biran O."/>
            <person name="Mower J.P."/>
        </authorList>
    </citation>
    <scope>NUCLEOTIDE SEQUENCE</scope>
</reference>
<name>A0A068BEA2_BATMA</name>
<dbReference type="RefSeq" id="YP_009045788.1">
    <property type="nucleotide sequence ID" value="NC_024429.1"/>
</dbReference>
<protein>
    <submittedName>
        <fullName evidence="2">Orf120b</fullName>
    </submittedName>
</protein>
<gene>
    <name evidence="2" type="primary">orf120b</name>
</gene>
<geneLocation type="mitochondrion" evidence="2"/>
<dbReference type="AlphaFoldDB" id="A0A068BEA2"/>
<proteinExistence type="predicted"/>
<sequence length="120" mass="13369">MTSISSFVLRGESSLKASMILSAGMEPIFPRGSTSSILSRKARRISGQKKFLCFRIFHANFILRESQVKAFWAVGRTITRFIGGGRRKVCSRIFKKSSTRLQAASGSGDNRFSDQSSKIR</sequence>
<feature type="region of interest" description="Disordered" evidence="1">
    <location>
        <begin position="100"/>
        <end position="120"/>
    </location>
</feature>
<dbReference type="GeneID" id="19737001"/>
<keyword evidence="2" id="KW-0496">Mitochondrion</keyword>
<accession>A0A068BEA2</accession>
<dbReference type="EMBL" id="KJ820684">
    <property type="protein sequence ID" value="AIC83391.1"/>
    <property type="molecule type" value="Genomic_DNA"/>
</dbReference>
<organism evidence="2">
    <name type="scientific">Batis maritima</name>
    <name type="common">Maritime saltwort</name>
    <dbReference type="NCBI Taxonomy" id="4436"/>
    <lineage>
        <taxon>Eukaryota</taxon>
        <taxon>Viridiplantae</taxon>
        <taxon>Streptophyta</taxon>
        <taxon>Embryophyta</taxon>
        <taxon>Tracheophyta</taxon>
        <taxon>Spermatophyta</taxon>
        <taxon>Magnoliopsida</taxon>
        <taxon>eudicotyledons</taxon>
        <taxon>Gunneridae</taxon>
        <taxon>Pentapetalae</taxon>
        <taxon>rosids</taxon>
        <taxon>malvids</taxon>
        <taxon>Brassicales</taxon>
        <taxon>Bataceae</taxon>
        <taxon>Batis</taxon>
    </lineage>
</organism>